<evidence type="ECO:0000256" key="5">
    <source>
        <dbReference type="RuleBase" id="RU003616"/>
    </source>
</evidence>
<accession>A0A4V4H3H9</accession>
<dbReference type="GO" id="GO:0006950">
    <property type="term" value="P:response to stress"/>
    <property type="evidence" value="ECO:0007669"/>
    <property type="project" value="UniProtKB-ARBA"/>
</dbReference>
<keyword evidence="3" id="KW-0346">Stress response</keyword>
<dbReference type="Gene3D" id="2.60.40.790">
    <property type="match status" value="1"/>
</dbReference>
<dbReference type="GO" id="GO:0005737">
    <property type="term" value="C:cytoplasm"/>
    <property type="evidence" value="ECO:0007669"/>
    <property type="project" value="UniProtKB-SubCell"/>
</dbReference>
<evidence type="ECO:0000256" key="2">
    <source>
        <dbReference type="ARBA" id="ARBA00022490"/>
    </source>
</evidence>
<evidence type="ECO:0000256" key="4">
    <source>
        <dbReference type="PROSITE-ProRule" id="PRU00285"/>
    </source>
</evidence>
<dbReference type="Proteomes" id="UP000317650">
    <property type="component" value="Chromosome 9"/>
</dbReference>
<evidence type="ECO:0000256" key="3">
    <source>
        <dbReference type="ARBA" id="ARBA00023016"/>
    </source>
</evidence>
<evidence type="ECO:0000313" key="8">
    <source>
        <dbReference type="EMBL" id="THU48326.1"/>
    </source>
</evidence>
<dbReference type="EMBL" id="PYDT01000010">
    <property type="protein sequence ID" value="THU48326.1"/>
    <property type="molecule type" value="Genomic_DNA"/>
</dbReference>
<reference evidence="8 9" key="1">
    <citation type="journal article" date="2019" name="Nat. Plants">
        <title>Genome sequencing of Musa balbisiana reveals subgenome evolution and function divergence in polyploid bananas.</title>
        <authorList>
            <person name="Yao X."/>
        </authorList>
    </citation>
    <scope>NUCLEOTIDE SEQUENCE [LARGE SCALE GENOMIC DNA]</scope>
    <source>
        <strain evidence="9">cv. DH-PKW</strain>
        <tissue evidence="8">Leaves</tissue>
    </source>
</reference>
<name>A0A4V4H3H9_MUSBA</name>
<proteinExistence type="inferred from homology"/>
<dbReference type="InterPro" id="IPR031107">
    <property type="entry name" value="Small_HSP"/>
</dbReference>
<dbReference type="AlphaFoldDB" id="A0A4V4H3H9"/>
<dbReference type="Pfam" id="PF00011">
    <property type="entry name" value="HSP20"/>
    <property type="match status" value="1"/>
</dbReference>
<dbReference type="FunFam" id="2.60.40.790:FF:000010">
    <property type="entry name" value="17.3 kDa class II heat shock protein-like"/>
    <property type="match status" value="1"/>
</dbReference>
<feature type="coiled-coil region" evidence="6">
    <location>
        <begin position="87"/>
        <end position="114"/>
    </location>
</feature>
<dbReference type="CDD" id="cd06464">
    <property type="entry name" value="ACD_sHsps-like"/>
    <property type="match status" value="1"/>
</dbReference>
<evidence type="ECO:0000259" key="7">
    <source>
        <dbReference type="PROSITE" id="PS01031"/>
    </source>
</evidence>
<keyword evidence="9" id="KW-1185">Reference proteome</keyword>
<dbReference type="InterPro" id="IPR002068">
    <property type="entry name" value="A-crystallin/Hsp20_dom"/>
</dbReference>
<evidence type="ECO:0000313" key="9">
    <source>
        <dbReference type="Proteomes" id="UP000317650"/>
    </source>
</evidence>
<dbReference type="InterPro" id="IPR008978">
    <property type="entry name" value="HSP20-like_chaperone"/>
</dbReference>
<keyword evidence="6" id="KW-0175">Coiled coil</keyword>
<dbReference type="SUPFAM" id="SSF49764">
    <property type="entry name" value="HSP20-like chaperones"/>
    <property type="match status" value="1"/>
</dbReference>
<evidence type="ECO:0000256" key="1">
    <source>
        <dbReference type="ARBA" id="ARBA00004496"/>
    </source>
</evidence>
<protein>
    <recommendedName>
        <fullName evidence="7">SHSP domain-containing protein</fullName>
    </recommendedName>
</protein>
<comment type="subcellular location">
    <subcellularLocation>
        <location evidence="1">Cytoplasm</location>
    </subcellularLocation>
</comment>
<evidence type="ECO:0000256" key="6">
    <source>
        <dbReference type="SAM" id="Coils"/>
    </source>
</evidence>
<dbReference type="STRING" id="52838.A0A4V4H3H9"/>
<keyword evidence="2" id="KW-0963">Cytoplasm</keyword>
<comment type="caution">
    <text evidence="8">The sequence shown here is derived from an EMBL/GenBank/DDBJ whole genome shotgun (WGS) entry which is preliminary data.</text>
</comment>
<dbReference type="PROSITE" id="PS01031">
    <property type="entry name" value="SHSP"/>
    <property type="match status" value="1"/>
</dbReference>
<feature type="domain" description="SHSP" evidence="7">
    <location>
        <begin position="43"/>
        <end position="156"/>
    </location>
</feature>
<dbReference type="PANTHER" id="PTHR11527">
    <property type="entry name" value="HEAT-SHOCK PROTEIN 20 FAMILY MEMBER"/>
    <property type="match status" value="1"/>
</dbReference>
<organism evidence="8 9">
    <name type="scientific">Musa balbisiana</name>
    <name type="common">Banana</name>
    <dbReference type="NCBI Taxonomy" id="52838"/>
    <lineage>
        <taxon>Eukaryota</taxon>
        <taxon>Viridiplantae</taxon>
        <taxon>Streptophyta</taxon>
        <taxon>Embryophyta</taxon>
        <taxon>Tracheophyta</taxon>
        <taxon>Spermatophyta</taxon>
        <taxon>Magnoliopsida</taxon>
        <taxon>Liliopsida</taxon>
        <taxon>Zingiberales</taxon>
        <taxon>Musaceae</taxon>
        <taxon>Musa</taxon>
    </lineage>
</organism>
<comment type="similarity">
    <text evidence="4 5">Belongs to the small heat shock protein (HSP20) family.</text>
</comment>
<gene>
    <name evidence="8" type="ORF">C4D60_Mb09t25050</name>
</gene>
<sequence>MRGMEFMMGMENDPLIATIHHLMDFPEEVEKVVSTPARAYVRDRKAMASTPADVKDVPGALVFEIDMPGAKTGEIKVQVEDDHTLVVSGERRRAEDKEAKYQRMERRMGKFMRKFPLPEDANLEAITACFQEGVLTVRVEKKPPPELKKAKTIEVKVGGSSEG</sequence>